<dbReference type="Pfam" id="PF00149">
    <property type="entry name" value="Metallophos"/>
    <property type="match status" value="1"/>
</dbReference>
<organism evidence="6">
    <name type="scientific">Entamoeba histolytica</name>
    <dbReference type="NCBI Taxonomy" id="5759"/>
    <lineage>
        <taxon>Eukaryota</taxon>
        <taxon>Amoebozoa</taxon>
        <taxon>Evosea</taxon>
        <taxon>Archamoebae</taxon>
        <taxon>Mastigamoebida</taxon>
        <taxon>Entamoebidae</taxon>
        <taxon>Entamoeba</taxon>
    </lineage>
</organism>
<dbReference type="EMBL" id="AK419758">
    <property type="protein sequence ID" value="BAN38408.1"/>
    <property type="molecule type" value="mRNA"/>
</dbReference>
<evidence type="ECO:0000256" key="1">
    <source>
        <dbReference type="ARBA" id="ARBA00022723"/>
    </source>
</evidence>
<protein>
    <recommendedName>
        <fullName evidence="4">Serine/threonine-protein phosphatase</fullName>
        <ecNumber evidence="4">3.1.3.16</ecNumber>
    </recommendedName>
</protein>
<accession>A0A060N2R6</accession>
<evidence type="ECO:0000256" key="4">
    <source>
        <dbReference type="RuleBase" id="RU004273"/>
    </source>
</evidence>
<name>A0A060N2R6_ENTHI</name>
<proteinExistence type="evidence at transcript level"/>
<dbReference type="GO" id="GO:0004722">
    <property type="term" value="F:protein serine/threonine phosphatase activity"/>
    <property type="evidence" value="ECO:0007669"/>
    <property type="project" value="UniProtKB-EC"/>
</dbReference>
<dbReference type="HOGENOM" id="CLU_004962_8_1_1"/>
<dbReference type="InterPro" id="IPR006186">
    <property type="entry name" value="Ser/Thr-sp_prot-phosphatase"/>
</dbReference>
<dbReference type="InterPro" id="IPR047129">
    <property type="entry name" value="PPA2-like"/>
</dbReference>
<dbReference type="OMA" id="ETGSMNY"/>
<dbReference type="SUPFAM" id="SSF56300">
    <property type="entry name" value="Metallo-dependent phosphatases"/>
    <property type="match status" value="1"/>
</dbReference>
<comment type="similarity">
    <text evidence="4">Belongs to the PPP phosphatase family.</text>
</comment>
<dbReference type="AlphaFoldDB" id="A0A060N2R6"/>
<evidence type="ECO:0000256" key="2">
    <source>
        <dbReference type="ARBA" id="ARBA00022801"/>
    </source>
</evidence>
<dbReference type="PRINTS" id="PR00114">
    <property type="entry name" value="STPHPHTASE"/>
</dbReference>
<dbReference type="Gene3D" id="3.60.21.10">
    <property type="match status" value="1"/>
</dbReference>
<reference evidence="6" key="1">
    <citation type="submission" date="2012-06" db="EMBL/GenBank/DDBJ databases">
        <title>Short 5' UTR of Entamoeba genes.</title>
        <authorList>
            <person name="Hiranuka K."/>
            <person name="Kumagai M."/>
            <person name="Wakaguri H."/>
            <person name="Suzuki Y."/>
            <person name="Sugano S."/>
            <person name="Watanabe J."/>
            <person name="Makioka A."/>
        </authorList>
    </citation>
    <scope>NUCLEOTIDE SEQUENCE</scope>
    <source>
        <strain evidence="6">HM-1:IMSS</strain>
    </source>
</reference>
<dbReference type="InterPro" id="IPR004843">
    <property type="entry name" value="Calcineurin-like_PHP"/>
</dbReference>
<dbReference type="PROSITE" id="PS00125">
    <property type="entry name" value="SER_THR_PHOSPHATASE"/>
    <property type="match status" value="1"/>
</dbReference>
<keyword evidence="1" id="KW-0479">Metal-binding</keyword>
<comment type="catalytic activity">
    <reaction evidence="4">
        <text>O-phospho-L-threonyl-[protein] + H2O = L-threonyl-[protein] + phosphate</text>
        <dbReference type="Rhea" id="RHEA:47004"/>
        <dbReference type="Rhea" id="RHEA-COMP:11060"/>
        <dbReference type="Rhea" id="RHEA-COMP:11605"/>
        <dbReference type="ChEBI" id="CHEBI:15377"/>
        <dbReference type="ChEBI" id="CHEBI:30013"/>
        <dbReference type="ChEBI" id="CHEBI:43474"/>
        <dbReference type="ChEBI" id="CHEBI:61977"/>
        <dbReference type="EC" id="3.1.3.16"/>
    </reaction>
</comment>
<dbReference type="GO" id="GO:0046872">
    <property type="term" value="F:metal ion binding"/>
    <property type="evidence" value="ECO:0007669"/>
    <property type="project" value="UniProtKB-KW"/>
</dbReference>
<evidence type="ECO:0000259" key="5">
    <source>
        <dbReference type="PROSITE" id="PS00125"/>
    </source>
</evidence>
<feature type="domain" description="Serine/threonine specific protein phosphatases" evidence="5">
    <location>
        <begin position="107"/>
        <end position="112"/>
    </location>
</feature>
<dbReference type="EC" id="3.1.3.16" evidence="4"/>
<keyword evidence="2 4" id="KW-0378">Hydrolase</keyword>
<dbReference type="PANTHER" id="PTHR45619">
    <property type="entry name" value="SERINE/THREONINE-PROTEIN PHOSPHATASE PP2A-RELATED"/>
    <property type="match status" value="1"/>
</dbReference>
<keyword evidence="3" id="KW-0464">Manganese</keyword>
<dbReference type="InterPro" id="IPR029052">
    <property type="entry name" value="Metallo-depent_PP-like"/>
</dbReference>
<evidence type="ECO:0000256" key="3">
    <source>
        <dbReference type="ARBA" id="ARBA00023211"/>
    </source>
</evidence>
<dbReference type="CDD" id="cd07415">
    <property type="entry name" value="MPP_PP2A_PP4_PP6"/>
    <property type="match status" value="1"/>
</dbReference>
<dbReference type="SMART" id="SM00156">
    <property type="entry name" value="PP2Ac"/>
    <property type="match status" value="1"/>
</dbReference>
<sequence length="304" mass="34460">MDYQKCLEVVKGGNILPENDFKRLCNAVKSILIEESNVQPIQSPVVVCGDIHGQFFDLMKLFSIGGSLPENSYIFLGDYVDRGSYSIEVFTLLMLYKVMYPTRISLMRGNHESRQVTQVYGFYEECIKKYGTANSYRWCMEVFDYLNIAALIDGKIFCVHGGLSPEIRSIDHIRVIVKRNQEIPHEGAFCDLMWSDPDESVEGMVPSTRGAGYVFGAKPVNEFVQVNNIDLIARAHQVVQEGYKYHFDNKLVTVWSAPNYCGRCGNIACIMRVGTDLKQDFTIFDAVPESEKPIPPRITPAFFV</sequence>
<evidence type="ECO:0000313" key="6">
    <source>
        <dbReference type="EMBL" id="BAN38408.1"/>
    </source>
</evidence>